<dbReference type="Proteomes" id="UP000257055">
    <property type="component" value="Unassembled WGS sequence"/>
</dbReference>
<protein>
    <submittedName>
        <fullName evidence="1">Uncharacterized protein</fullName>
    </submittedName>
</protein>
<accession>A0A3D8TL13</accession>
<comment type="caution">
    <text evidence="1">The sequence shown here is derived from an EMBL/GenBank/DDBJ whole genome shotgun (WGS) entry which is preliminary data.</text>
</comment>
<dbReference type="AlphaFoldDB" id="A0A3D8TL13"/>
<dbReference type="EMBL" id="LARY01000003">
    <property type="protein sequence ID" value="RDW99529.1"/>
    <property type="molecule type" value="Genomic_DNA"/>
</dbReference>
<name>A0A3D8TL13_9LIST</name>
<sequence length="121" mass="13631">MSAESKQDGNVRAIFKWNEQAENFVERYLNMQDDELSKCFCIEVGKKVRPKLAYLPLSEAGRQILVAAAIPCVMLSEQNQQAEMGVFLMRSAEKVQLAKLSGVHGKIVHVLVLFEEELSCE</sequence>
<proteinExistence type="predicted"/>
<reference evidence="2" key="1">
    <citation type="submission" date="2015-04" db="EMBL/GenBank/DDBJ databases">
        <authorList>
            <person name="Schardt J."/>
            <person name="Mueller-Herbst S."/>
            <person name="Scherer S."/>
            <person name="Huptas C."/>
        </authorList>
    </citation>
    <scope>NUCLEOTIDE SEQUENCE [LARGE SCALE GENOMIC DNA]</scope>
    <source>
        <strain evidence="2">Kiel-L1</strain>
    </source>
</reference>
<gene>
    <name evidence="1" type="ORF">UR08_11950</name>
</gene>
<evidence type="ECO:0000313" key="2">
    <source>
        <dbReference type="Proteomes" id="UP000257055"/>
    </source>
</evidence>
<keyword evidence="2" id="KW-1185">Reference proteome</keyword>
<organism evidence="1 2">
    <name type="scientific">Listeria kieliensis</name>
    <dbReference type="NCBI Taxonomy" id="1621700"/>
    <lineage>
        <taxon>Bacteria</taxon>
        <taxon>Bacillati</taxon>
        <taxon>Bacillota</taxon>
        <taxon>Bacilli</taxon>
        <taxon>Bacillales</taxon>
        <taxon>Listeriaceae</taxon>
        <taxon>Listeria</taxon>
    </lineage>
</organism>
<evidence type="ECO:0000313" key="1">
    <source>
        <dbReference type="EMBL" id="RDW99529.1"/>
    </source>
</evidence>